<protein>
    <submittedName>
        <fullName evidence="2">Uncharacterized protein</fullName>
    </submittedName>
</protein>
<feature type="transmembrane region" description="Helical" evidence="1">
    <location>
        <begin position="12"/>
        <end position="31"/>
    </location>
</feature>
<gene>
    <name evidence="2" type="ORF">AAF712_012244</name>
</gene>
<sequence>MAKIERNQREEIALGMTLIGFLFSAILYGLFISQVYTYCKRFSRDFVGVKLLVFGTAFFNTVSLVLVTHSCWYFFVTTGNMKVIIWSMD</sequence>
<reference evidence="2 3" key="1">
    <citation type="submission" date="2024-05" db="EMBL/GenBank/DDBJ databases">
        <title>A draft genome resource for the thread blight pathogen Marasmius tenuissimus strain MS-2.</title>
        <authorList>
            <person name="Yulfo-Soto G.E."/>
            <person name="Baruah I.K."/>
            <person name="Amoako-Attah I."/>
            <person name="Bukari Y."/>
            <person name="Meinhardt L.W."/>
            <person name="Bailey B.A."/>
            <person name="Cohen S.P."/>
        </authorList>
    </citation>
    <scope>NUCLEOTIDE SEQUENCE [LARGE SCALE GENOMIC DNA]</scope>
    <source>
        <strain evidence="2 3">MS-2</strain>
    </source>
</reference>
<name>A0ABR2ZJN7_9AGAR</name>
<evidence type="ECO:0000313" key="3">
    <source>
        <dbReference type="Proteomes" id="UP001437256"/>
    </source>
</evidence>
<dbReference type="Proteomes" id="UP001437256">
    <property type="component" value="Unassembled WGS sequence"/>
</dbReference>
<keyword evidence="1" id="KW-0812">Transmembrane</keyword>
<keyword evidence="1" id="KW-1133">Transmembrane helix</keyword>
<keyword evidence="1" id="KW-0472">Membrane</keyword>
<feature type="non-terminal residue" evidence="2">
    <location>
        <position position="89"/>
    </location>
</feature>
<comment type="caution">
    <text evidence="2">The sequence shown here is derived from an EMBL/GenBank/DDBJ whole genome shotgun (WGS) entry which is preliminary data.</text>
</comment>
<feature type="transmembrane region" description="Helical" evidence="1">
    <location>
        <begin position="51"/>
        <end position="75"/>
    </location>
</feature>
<dbReference type="EMBL" id="JBBXMP010000155">
    <property type="protein sequence ID" value="KAL0060948.1"/>
    <property type="molecule type" value="Genomic_DNA"/>
</dbReference>
<evidence type="ECO:0000313" key="2">
    <source>
        <dbReference type="EMBL" id="KAL0060948.1"/>
    </source>
</evidence>
<accession>A0ABR2ZJN7</accession>
<organism evidence="2 3">
    <name type="scientific">Marasmius tenuissimus</name>
    <dbReference type="NCBI Taxonomy" id="585030"/>
    <lineage>
        <taxon>Eukaryota</taxon>
        <taxon>Fungi</taxon>
        <taxon>Dikarya</taxon>
        <taxon>Basidiomycota</taxon>
        <taxon>Agaricomycotina</taxon>
        <taxon>Agaricomycetes</taxon>
        <taxon>Agaricomycetidae</taxon>
        <taxon>Agaricales</taxon>
        <taxon>Marasmiineae</taxon>
        <taxon>Marasmiaceae</taxon>
        <taxon>Marasmius</taxon>
    </lineage>
</organism>
<evidence type="ECO:0000256" key="1">
    <source>
        <dbReference type="SAM" id="Phobius"/>
    </source>
</evidence>
<proteinExistence type="predicted"/>
<keyword evidence="3" id="KW-1185">Reference proteome</keyword>